<dbReference type="Proteomes" id="UP000316406">
    <property type="component" value="Unassembled WGS sequence"/>
</dbReference>
<organism evidence="4 5">
    <name type="scientific">Brevibacterium aurantiacum</name>
    <dbReference type="NCBI Taxonomy" id="273384"/>
    <lineage>
        <taxon>Bacteria</taxon>
        <taxon>Bacillati</taxon>
        <taxon>Actinomycetota</taxon>
        <taxon>Actinomycetes</taxon>
        <taxon>Micrococcales</taxon>
        <taxon>Brevibacteriaceae</taxon>
        <taxon>Brevibacterium</taxon>
    </lineage>
</organism>
<keyword evidence="5" id="KW-1185">Reference proteome</keyword>
<evidence type="ECO:0000313" key="4">
    <source>
        <dbReference type="EMBL" id="TSI14899.1"/>
    </source>
</evidence>
<protein>
    <recommendedName>
        <fullName evidence="6">PucR family transcriptional regulator</fullName>
    </recommendedName>
</protein>
<sequence>MFEPIQELIEQTAAKLHRSIAVDDPELALLGSSTHFEEVDEARLSSLVGRKITGPLRDYIMDQGAKNWRQVTFVSARPDIGIERDRLCFPLRSRYELLGFMWIIGKDLDEESLAIAAEAAERIGQALARRAQSQADSERESESLISDLLSAHALERLQAARFMRERKIMVGFEEYVVLAVAMKVDLRSSLGEPPEDIVRRAVAAAKTGRWQDACAFSPGASQSTIVLGSRTSTSYEAVQSFAHRIHEEVRRLDKKLAAETTIGIGSAQPHLETIAESHAQALVAVKVGRAYRRKVTSWSDNPTDVMIGAMVGHGYDDWLIPRVLRRLQVSQSESTLQLIETFLDQAGNAIRTAEELNIHRTTVYYRINRFQETTGLDLENGSTRLVLHLWLRSRRFIDS</sequence>
<dbReference type="Pfam" id="PF13556">
    <property type="entry name" value="HTH_30"/>
    <property type="match status" value="1"/>
</dbReference>
<dbReference type="PANTHER" id="PTHR33744">
    <property type="entry name" value="CARBOHYDRATE DIACID REGULATOR"/>
    <property type="match status" value="1"/>
</dbReference>
<evidence type="ECO:0000259" key="3">
    <source>
        <dbReference type="Pfam" id="PF17853"/>
    </source>
</evidence>
<comment type="similarity">
    <text evidence="1">Belongs to the CdaR family.</text>
</comment>
<evidence type="ECO:0000259" key="2">
    <source>
        <dbReference type="Pfam" id="PF13556"/>
    </source>
</evidence>
<dbReference type="InterPro" id="IPR041522">
    <property type="entry name" value="CdaR_GGDEF"/>
</dbReference>
<dbReference type="Gene3D" id="1.10.10.2840">
    <property type="entry name" value="PucR C-terminal helix-turn-helix domain"/>
    <property type="match status" value="1"/>
</dbReference>
<comment type="caution">
    <text evidence="4">The sequence shown here is derived from an EMBL/GenBank/DDBJ whole genome shotgun (WGS) entry which is preliminary data.</text>
</comment>
<evidence type="ECO:0000313" key="5">
    <source>
        <dbReference type="Proteomes" id="UP000316406"/>
    </source>
</evidence>
<dbReference type="InterPro" id="IPR025736">
    <property type="entry name" value="PucR_C-HTH_dom"/>
</dbReference>
<reference evidence="4 5" key="1">
    <citation type="submission" date="2019-07" db="EMBL/GenBank/DDBJ databases">
        <title>Draft genome sequence of Brevibacterium aurantiacum XU54 isolated from Xinjiang China.</title>
        <authorList>
            <person name="Xu X."/>
        </authorList>
    </citation>
    <scope>NUCLEOTIDE SEQUENCE [LARGE SCALE GENOMIC DNA]</scope>
    <source>
        <strain evidence="4 5">XU54</strain>
    </source>
</reference>
<evidence type="ECO:0000256" key="1">
    <source>
        <dbReference type="ARBA" id="ARBA00006754"/>
    </source>
</evidence>
<dbReference type="OrthoDB" id="3505602at2"/>
<accession>A0A556CBT5</accession>
<dbReference type="Pfam" id="PF17853">
    <property type="entry name" value="GGDEF_2"/>
    <property type="match status" value="1"/>
</dbReference>
<gene>
    <name evidence="4" type="ORF">FO013_12690</name>
</gene>
<feature type="domain" description="PucR C-terminal helix-turn-helix" evidence="2">
    <location>
        <begin position="336"/>
        <end position="392"/>
    </location>
</feature>
<dbReference type="InterPro" id="IPR051448">
    <property type="entry name" value="CdaR-like_regulators"/>
</dbReference>
<dbReference type="InterPro" id="IPR042070">
    <property type="entry name" value="PucR_C-HTH_sf"/>
</dbReference>
<proteinExistence type="inferred from homology"/>
<dbReference type="PANTHER" id="PTHR33744:SF1">
    <property type="entry name" value="DNA-BINDING TRANSCRIPTIONAL ACTIVATOR ADER"/>
    <property type="match status" value="1"/>
</dbReference>
<dbReference type="EMBL" id="VLTK01000007">
    <property type="protein sequence ID" value="TSI14899.1"/>
    <property type="molecule type" value="Genomic_DNA"/>
</dbReference>
<evidence type="ECO:0008006" key="6">
    <source>
        <dbReference type="Google" id="ProtNLM"/>
    </source>
</evidence>
<name>A0A556CBT5_BREAU</name>
<dbReference type="RefSeq" id="WP_143922937.1">
    <property type="nucleotide sequence ID" value="NZ_VLTK01000007.1"/>
</dbReference>
<feature type="domain" description="CdaR GGDEF-like" evidence="3">
    <location>
        <begin position="175"/>
        <end position="287"/>
    </location>
</feature>
<dbReference type="AlphaFoldDB" id="A0A556CBT5"/>